<keyword evidence="2 5" id="KW-0812">Transmembrane</keyword>
<dbReference type="EMBL" id="CP071182">
    <property type="protein sequence ID" value="QSO46491.1"/>
    <property type="molecule type" value="Genomic_DNA"/>
</dbReference>
<comment type="subcellular location">
    <subcellularLocation>
        <location evidence="1">Membrane</location>
        <topology evidence="1">Multi-pass membrane protein</topology>
    </subcellularLocation>
</comment>
<dbReference type="SUPFAM" id="SSF161098">
    <property type="entry name" value="MetI-like"/>
    <property type="match status" value="1"/>
</dbReference>
<feature type="transmembrane region" description="Helical" evidence="5">
    <location>
        <begin position="268"/>
        <end position="286"/>
    </location>
</feature>
<evidence type="ECO:0000256" key="4">
    <source>
        <dbReference type="ARBA" id="ARBA00023136"/>
    </source>
</evidence>
<accession>A0A9X7VWR5</accession>
<dbReference type="AlphaFoldDB" id="A0A9X7VWR5"/>
<dbReference type="PANTHER" id="PTHR43839:SF3">
    <property type="entry name" value="OLIGOPEPTIDE ABC TRANSPORTER, PERMEASE PROTEIN"/>
    <property type="match status" value="1"/>
</dbReference>
<reference evidence="6 7" key="1">
    <citation type="submission" date="2021-02" db="EMBL/GenBank/DDBJ databases">
        <title>Alicyclobacillus curvatus sp. nov. and Alicyclobacillus mengziensis sp. nov., two acidophilic bacteria isolated from acid mine drainage.</title>
        <authorList>
            <person name="Huang Y."/>
        </authorList>
    </citation>
    <scope>NUCLEOTIDE SEQUENCE [LARGE SCALE GENOMIC DNA]</scope>
    <source>
        <strain evidence="6 7">S30H14</strain>
    </source>
</reference>
<feature type="transmembrane region" description="Helical" evidence="5">
    <location>
        <begin position="12"/>
        <end position="34"/>
    </location>
</feature>
<evidence type="ECO:0000256" key="2">
    <source>
        <dbReference type="ARBA" id="ARBA00022692"/>
    </source>
</evidence>
<dbReference type="PANTHER" id="PTHR43839">
    <property type="entry name" value="OPPC IN A BINDING PROTEIN-DEPENDENT TRANSPORT SYSTEM"/>
    <property type="match status" value="1"/>
</dbReference>
<organism evidence="6 7">
    <name type="scientific">Alicyclobacillus mengziensis</name>
    <dbReference type="NCBI Taxonomy" id="2931921"/>
    <lineage>
        <taxon>Bacteria</taxon>
        <taxon>Bacillati</taxon>
        <taxon>Bacillota</taxon>
        <taxon>Bacilli</taxon>
        <taxon>Bacillales</taxon>
        <taxon>Alicyclobacillaceae</taxon>
        <taxon>Alicyclobacillus</taxon>
    </lineage>
</organism>
<keyword evidence="4 5" id="KW-0472">Membrane</keyword>
<evidence type="ECO:0000313" key="7">
    <source>
        <dbReference type="Proteomes" id="UP000663505"/>
    </source>
</evidence>
<dbReference type="GO" id="GO:0016020">
    <property type="term" value="C:membrane"/>
    <property type="evidence" value="ECO:0007669"/>
    <property type="project" value="UniProtKB-SubCell"/>
</dbReference>
<evidence type="ECO:0000256" key="5">
    <source>
        <dbReference type="SAM" id="Phobius"/>
    </source>
</evidence>
<feature type="transmembrane region" description="Helical" evidence="5">
    <location>
        <begin position="87"/>
        <end position="104"/>
    </location>
</feature>
<name>A0A9X7VWR5_9BACL</name>
<keyword evidence="3 5" id="KW-1133">Transmembrane helix</keyword>
<dbReference type="InterPro" id="IPR035906">
    <property type="entry name" value="MetI-like_sf"/>
</dbReference>
<keyword evidence="7" id="KW-1185">Reference proteome</keyword>
<evidence type="ECO:0008006" key="8">
    <source>
        <dbReference type="Google" id="ProtNLM"/>
    </source>
</evidence>
<dbReference type="KEGG" id="afx:JZ786_18775"/>
<evidence type="ECO:0000313" key="6">
    <source>
        <dbReference type="EMBL" id="QSO46491.1"/>
    </source>
</evidence>
<evidence type="ECO:0000256" key="3">
    <source>
        <dbReference type="ARBA" id="ARBA00022989"/>
    </source>
</evidence>
<protein>
    <recommendedName>
        <fullName evidence="8">ABC transmembrane type-1 domain-containing protein</fullName>
    </recommendedName>
</protein>
<sequence length="323" mass="36911">MNNRQRAWWQSGRVITGSLIIIVLLVVGLFPHLVTHYTPWQEDSFHLSDYEAPPFPPSRLHWFGTDEYGHDLFTQIVYGIVPTFRDATILVVITLLASLAIAVLQAMYRVNLYIFDRLTDLTKLFPPVLLMLLILEMKPIYFSHYSSYWYFGIIGLFEIGRLEPIVEGDIGLVYKKPFIESAIIAGGSEFWVFRKHVWRFIMPYILEYIPSQYARILTVMGELGYFGVVTRALIFATQNGEHFITHQLDLPTLLATGGHHWFTVPGGVFFPTIALCLMIVCFRLIATGVASATTLKRAEHWPWPEYVAKLVAHRSPSTSRVSA</sequence>
<evidence type="ECO:0000256" key="1">
    <source>
        <dbReference type="ARBA" id="ARBA00004141"/>
    </source>
</evidence>
<gene>
    <name evidence="6" type="ORF">JZ786_18775</name>
</gene>
<dbReference type="Proteomes" id="UP000663505">
    <property type="component" value="Chromosome"/>
</dbReference>
<proteinExistence type="predicted"/>
<dbReference type="RefSeq" id="WP_206655860.1">
    <property type="nucleotide sequence ID" value="NZ_CP071182.1"/>
</dbReference>